<dbReference type="RefSeq" id="WP_012349194.1">
    <property type="nucleotide sequence ID" value="NC_010524.1"/>
</dbReference>
<evidence type="ECO:0000256" key="3">
    <source>
        <dbReference type="ARBA" id="ARBA00036002"/>
    </source>
</evidence>
<evidence type="ECO:0000256" key="6">
    <source>
        <dbReference type="ARBA" id="ARBA00040062"/>
    </source>
</evidence>
<feature type="domain" description="Thioesterase" evidence="8">
    <location>
        <begin position="54"/>
        <end position="126"/>
    </location>
</feature>
<dbReference type="PANTHER" id="PTHR43240">
    <property type="entry name" value="1,4-DIHYDROXY-2-NAPHTHOYL-COA THIOESTERASE 1"/>
    <property type="match status" value="1"/>
</dbReference>
<dbReference type="EC" id="3.1.2.20" evidence="5"/>
<evidence type="ECO:0000313" key="10">
    <source>
        <dbReference type="Proteomes" id="UP000001693"/>
    </source>
</evidence>
<dbReference type="CDD" id="cd03443">
    <property type="entry name" value="PaaI_thioesterase"/>
    <property type="match status" value="1"/>
</dbReference>
<dbReference type="Gene3D" id="3.10.129.10">
    <property type="entry name" value="Hotdog Thioesterase"/>
    <property type="match status" value="1"/>
</dbReference>
<comment type="catalytic activity">
    <reaction evidence="2">
        <text>a fatty acyl-CoA + H2O = a fatty acid + CoA + H(+)</text>
        <dbReference type="Rhea" id="RHEA:16781"/>
        <dbReference type="ChEBI" id="CHEBI:15377"/>
        <dbReference type="ChEBI" id="CHEBI:15378"/>
        <dbReference type="ChEBI" id="CHEBI:28868"/>
        <dbReference type="ChEBI" id="CHEBI:57287"/>
        <dbReference type="ChEBI" id="CHEBI:77636"/>
        <dbReference type="EC" id="3.1.2.20"/>
    </reaction>
</comment>
<comment type="catalytic activity">
    <reaction evidence="3">
        <text>a long-chain fatty acyl-CoA + H2O = a long-chain fatty acid + CoA + H(+)</text>
        <dbReference type="Rhea" id="RHEA:67680"/>
        <dbReference type="ChEBI" id="CHEBI:15377"/>
        <dbReference type="ChEBI" id="CHEBI:15378"/>
        <dbReference type="ChEBI" id="CHEBI:57287"/>
        <dbReference type="ChEBI" id="CHEBI:57560"/>
        <dbReference type="ChEBI" id="CHEBI:83139"/>
    </reaction>
</comment>
<accession>B1XYL7</accession>
<organism evidence="9 10">
    <name type="scientific">Leptothrix cholodnii (strain ATCC 51168 / LMG 8142 / SP-6)</name>
    <name type="common">Leptothrix discophora (strain SP-6)</name>
    <dbReference type="NCBI Taxonomy" id="395495"/>
    <lineage>
        <taxon>Bacteria</taxon>
        <taxon>Pseudomonadati</taxon>
        <taxon>Pseudomonadota</taxon>
        <taxon>Betaproteobacteria</taxon>
        <taxon>Burkholderiales</taxon>
        <taxon>Sphaerotilaceae</taxon>
        <taxon>Leptothrix</taxon>
    </lineage>
</organism>
<keyword evidence="10" id="KW-1185">Reference proteome</keyword>
<keyword evidence="1" id="KW-0378">Hydrolase</keyword>
<dbReference type="PANTHER" id="PTHR43240:SF20">
    <property type="entry name" value="MEDIUM_LONG-CHAIN ACYL-COA THIOESTERASE YIGI"/>
    <property type="match status" value="1"/>
</dbReference>
<proteinExistence type="inferred from homology"/>
<gene>
    <name evidence="9" type="ordered locus">Lcho_4202</name>
</gene>
<protein>
    <recommendedName>
        <fullName evidence="6">Medium/long-chain acyl-CoA thioesterase YigI</fullName>
        <ecNumber evidence="5">3.1.2.20</ecNumber>
    </recommendedName>
</protein>
<evidence type="ECO:0000259" key="8">
    <source>
        <dbReference type="Pfam" id="PF03061"/>
    </source>
</evidence>
<dbReference type="InterPro" id="IPR003736">
    <property type="entry name" value="PAAI_dom"/>
</dbReference>
<name>B1XYL7_LEPCP</name>
<dbReference type="GO" id="GO:0047617">
    <property type="term" value="F:fatty acyl-CoA hydrolase activity"/>
    <property type="evidence" value="ECO:0007669"/>
    <property type="project" value="UniProtKB-EC"/>
</dbReference>
<dbReference type="AlphaFoldDB" id="B1XYL7"/>
<evidence type="ECO:0000256" key="1">
    <source>
        <dbReference type="ARBA" id="ARBA00022801"/>
    </source>
</evidence>
<evidence type="ECO:0000256" key="5">
    <source>
        <dbReference type="ARBA" id="ARBA00038894"/>
    </source>
</evidence>
<dbReference type="STRING" id="395495.Lcho_4202"/>
<dbReference type="NCBIfam" id="TIGR00369">
    <property type="entry name" value="unchar_dom_1"/>
    <property type="match status" value="1"/>
</dbReference>
<dbReference type="InterPro" id="IPR029069">
    <property type="entry name" value="HotDog_dom_sf"/>
</dbReference>
<evidence type="ECO:0000256" key="7">
    <source>
        <dbReference type="ARBA" id="ARBA00048062"/>
    </source>
</evidence>
<dbReference type="Proteomes" id="UP000001693">
    <property type="component" value="Chromosome"/>
</dbReference>
<reference evidence="9 10" key="1">
    <citation type="submission" date="2008-03" db="EMBL/GenBank/DDBJ databases">
        <title>Complete sequence of Leptothrix cholodnii SP-6.</title>
        <authorList>
            <consortium name="US DOE Joint Genome Institute"/>
            <person name="Copeland A."/>
            <person name="Lucas S."/>
            <person name="Lapidus A."/>
            <person name="Glavina del Rio T."/>
            <person name="Dalin E."/>
            <person name="Tice H."/>
            <person name="Bruce D."/>
            <person name="Goodwin L."/>
            <person name="Pitluck S."/>
            <person name="Chertkov O."/>
            <person name="Brettin T."/>
            <person name="Detter J.C."/>
            <person name="Han C."/>
            <person name="Kuske C.R."/>
            <person name="Schmutz J."/>
            <person name="Larimer F."/>
            <person name="Land M."/>
            <person name="Hauser L."/>
            <person name="Kyrpides N."/>
            <person name="Lykidis A."/>
            <person name="Emerson D."/>
            <person name="Richardson P."/>
        </authorList>
    </citation>
    <scope>NUCLEOTIDE SEQUENCE [LARGE SCALE GENOMIC DNA]</scope>
    <source>
        <strain evidence="10">ATCC 51168 / LMG 8142 / SP-6</strain>
    </source>
</reference>
<dbReference type="SUPFAM" id="SSF54637">
    <property type="entry name" value="Thioesterase/thiol ester dehydrase-isomerase"/>
    <property type="match status" value="1"/>
</dbReference>
<evidence type="ECO:0000256" key="2">
    <source>
        <dbReference type="ARBA" id="ARBA00035880"/>
    </source>
</evidence>
<dbReference type="HOGENOM" id="CLU_089876_5_1_4"/>
<dbReference type="Pfam" id="PF03061">
    <property type="entry name" value="4HBT"/>
    <property type="match status" value="1"/>
</dbReference>
<comment type="catalytic activity">
    <reaction evidence="7">
        <text>a medium-chain fatty acyl-CoA + H2O = a medium-chain fatty acid + CoA + H(+)</text>
        <dbReference type="Rhea" id="RHEA:68184"/>
        <dbReference type="ChEBI" id="CHEBI:15377"/>
        <dbReference type="ChEBI" id="CHEBI:15378"/>
        <dbReference type="ChEBI" id="CHEBI:57287"/>
        <dbReference type="ChEBI" id="CHEBI:59558"/>
        <dbReference type="ChEBI" id="CHEBI:90546"/>
    </reaction>
</comment>
<dbReference type="KEGG" id="lch:Lcho_4202"/>
<dbReference type="EMBL" id="CP001013">
    <property type="protein sequence ID" value="ACB36453.1"/>
    <property type="molecule type" value="Genomic_DNA"/>
</dbReference>
<sequence>MSTHTPADPDYAQRVRESFARQAAMQLIGAELISVAPGEVVIDLPHGPTVTQQHGFVHAGIVTTALDSACGYAASSLMPADAGVLSIEFKVNMLAPARGPVLRMTGHVVKAGRTISVVEGRAVQPHPGKPGEEQLVATMSATMMTITGRADVRG</sequence>
<comment type="similarity">
    <text evidence="4">Belongs to the YigI thioesterase family.</text>
</comment>
<evidence type="ECO:0000313" key="9">
    <source>
        <dbReference type="EMBL" id="ACB36453.1"/>
    </source>
</evidence>
<evidence type="ECO:0000256" key="4">
    <source>
        <dbReference type="ARBA" id="ARBA00038381"/>
    </source>
</evidence>
<dbReference type="eggNOG" id="COG2050">
    <property type="taxonomic scope" value="Bacteria"/>
</dbReference>
<dbReference type="InterPro" id="IPR006683">
    <property type="entry name" value="Thioestr_dom"/>
</dbReference>
<dbReference type="OrthoDB" id="8525891at2"/>